<dbReference type="InterPro" id="IPR001036">
    <property type="entry name" value="Acrflvin-R"/>
</dbReference>
<feature type="transmembrane region" description="Helical" evidence="2">
    <location>
        <begin position="1011"/>
        <end position="1035"/>
    </location>
</feature>
<gene>
    <name evidence="3" type="ORF">HNP76_002742</name>
</gene>
<evidence type="ECO:0000313" key="3">
    <source>
        <dbReference type="EMBL" id="MBB5227343.1"/>
    </source>
</evidence>
<dbReference type="Pfam" id="PF00873">
    <property type="entry name" value="ACR_tran"/>
    <property type="match status" value="1"/>
</dbReference>
<feature type="region of interest" description="Disordered" evidence="1">
    <location>
        <begin position="1051"/>
        <end position="1071"/>
    </location>
</feature>
<proteinExistence type="predicted"/>
<feature type="transmembrane region" description="Helical" evidence="2">
    <location>
        <begin position="469"/>
        <end position="491"/>
    </location>
</feature>
<sequence length="1094" mass="120350">MTISERCVNKPTTTFLVFLMSVLLGIYCVFKLPVDMYPDMDLPYMIVITTYSGAGPEEVEQSVTRTLEGQLSGLSGLKKLQSRSMSGTSLIILEMNYGTNLDAAVNEIRDKIDIVRSYLPDDANSPMTIKMDPSMMPIMSLSLQGSRTPEELRTYAEDVVQPRLEQLDGVASANVMGGRERSINVDIPRDRLEAYGLSISTVAQLIGAQNIQSSGGTITSGDTNYTIKTSGKYQSLDDLKNTVISYKATSEGQVRTIRLRDVADVYDGYKRETTLAYLDGQPCVVLSIQKQSGKNSVTAARNIRRAIPTIKAELPADVELIETSNTTDIIEQTINEVVKSVVQGALLAILVLIIFLRSIKSTVIVGLSIPISVFITLMFMYFQGLTLNMVSLAGLLLGIGMLVDNSIVVLENIYAYRQKDAKPRVASVLGSQEMVMSITGSTLTSICIFAPMLMFKKTLGIMGQMFNDLAWTIIFSLTCSLLVAMCLVPVLTSKYLMIDKIDTSKKGEGKFAGFIYAVNGAFNNFFAKLDENYAKGVSFVLHHRKIALLSLVGLFFVSIFSIKFIGFIFMPASAANTVSVEFTLPQGTKLDITDDTMHEFENLATQELNGVKYVTMTVGGTSMFSSGAETNKGKITFTLYPPAERQPGYDNEKSAKAKLRKHFNDFPGADLKFAANANSASSSSDINIMVKSDDLNLVREYASIVEKMLKEKGTEYVQEVTSDQEEGLPEATITVNREKMYEFGLNIHTVGAEISGAINGTTASRYTERGKDIDVVVRLSAQDKKRLDDLDSISVVNSQGQRIPLSSFARYDETTAPVTIYRENQARVVHVTASRVDGMSLGVCQQGVRQLLADNIPKEDGVTVQLGGSMEDMVEAVTNFGMIIIMAAFLVFVVMASQFESLLDPFIVLLTIPLSFIGVIMIYGLTGTQLNVITIMGMLVLVGTIVNNGIVLVDYTNLLRKRGMELEEACVEAARNRLRPILMSTLTTVISLAPMAFFPGEGSQSMQPISLTVFGGMTFGSLMTLFIMPTIYFIFNNRRLKKAEKKRRKQLIKEGKITKSEEKQRIKEEKKRAKLEAKAAKAAKDLEEFKNGLS</sequence>
<dbReference type="SUPFAM" id="SSF82866">
    <property type="entry name" value="Multidrug efflux transporter AcrB transmembrane domain"/>
    <property type="match status" value="2"/>
</dbReference>
<dbReference type="GO" id="GO:0042910">
    <property type="term" value="F:xenobiotic transmembrane transporter activity"/>
    <property type="evidence" value="ECO:0007669"/>
    <property type="project" value="TreeGrafter"/>
</dbReference>
<feature type="transmembrane region" description="Helical" evidence="2">
    <location>
        <begin position="880"/>
        <end position="899"/>
    </location>
</feature>
<accession>A0A7W8LNF5</accession>
<dbReference type="Gene3D" id="3.30.70.1440">
    <property type="entry name" value="Multidrug efflux transporter AcrB pore domain"/>
    <property type="match status" value="1"/>
</dbReference>
<keyword evidence="2" id="KW-0472">Membrane</keyword>
<feature type="transmembrane region" description="Helical" evidence="2">
    <location>
        <begin position="337"/>
        <end position="356"/>
    </location>
</feature>
<feature type="transmembrane region" description="Helical" evidence="2">
    <location>
        <begin position="389"/>
        <end position="414"/>
    </location>
</feature>
<dbReference type="PANTHER" id="PTHR32063">
    <property type="match status" value="1"/>
</dbReference>
<reference evidence="3 4" key="1">
    <citation type="submission" date="2020-08" db="EMBL/GenBank/DDBJ databases">
        <title>Genomic Encyclopedia of Type Strains, Phase IV (KMG-IV): sequencing the most valuable type-strain genomes for metagenomic binning, comparative biology and taxonomic classification.</title>
        <authorList>
            <person name="Goeker M."/>
        </authorList>
    </citation>
    <scope>NUCLEOTIDE SEQUENCE [LARGE SCALE GENOMIC DNA]</scope>
    <source>
        <strain evidence="3 4">DSM 103462</strain>
    </source>
</reference>
<feature type="transmembrane region" description="Helical" evidence="2">
    <location>
        <begin position="906"/>
        <end position="926"/>
    </location>
</feature>
<dbReference type="AlphaFoldDB" id="A0A7W8LNF5"/>
<feature type="transmembrane region" description="Helical" evidence="2">
    <location>
        <begin position="363"/>
        <end position="383"/>
    </location>
</feature>
<feature type="transmembrane region" description="Helical" evidence="2">
    <location>
        <begin position="435"/>
        <end position="454"/>
    </location>
</feature>
<comment type="caution">
    <text evidence="3">The sequence shown here is derived from an EMBL/GenBank/DDBJ whole genome shotgun (WGS) entry which is preliminary data.</text>
</comment>
<dbReference type="PANTHER" id="PTHR32063:SF0">
    <property type="entry name" value="SWARMING MOTILITY PROTEIN SWRC"/>
    <property type="match status" value="1"/>
</dbReference>
<dbReference type="Gene3D" id="3.30.70.1430">
    <property type="entry name" value="Multidrug efflux transporter AcrB pore domain"/>
    <property type="match status" value="2"/>
</dbReference>
<feature type="transmembrane region" description="Helical" evidence="2">
    <location>
        <begin position="932"/>
        <end position="953"/>
    </location>
</feature>
<evidence type="ECO:0000256" key="2">
    <source>
        <dbReference type="SAM" id="Phobius"/>
    </source>
</evidence>
<dbReference type="InterPro" id="IPR027463">
    <property type="entry name" value="AcrB_DN_DC_subdom"/>
</dbReference>
<dbReference type="Gene3D" id="3.30.2090.10">
    <property type="entry name" value="Multidrug efflux transporter AcrB TolC docking domain, DN and DC subdomains"/>
    <property type="match status" value="2"/>
</dbReference>
<name>A0A7W8LNF5_9SPIR</name>
<dbReference type="Gene3D" id="1.20.1640.10">
    <property type="entry name" value="Multidrug efflux transporter AcrB transmembrane domain"/>
    <property type="match status" value="2"/>
</dbReference>
<feature type="transmembrane region" description="Helical" evidence="2">
    <location>
        <begin position="546"/>
        <end position="570"/>
    </location>
</feature>
<organism evidence="3 4">
    <name type="scientific">Treponema ruminis</name>
    <dbReference type="NCBI Taxonomy" id="744515"/>
    <lineage>
        <taxon>Bacteria</taxon>
        <taxon>Pseudomonadati</taxon>
        <taxon>Spirochaetota</taxon>
        <taxon>Spirochaetia</taxon>
        <taxon>Spirochaetales</taxon>
        <taxon>Treponemataceae</taxon>
        <taxon>Treponema</taxon>
    </lineage>
</organism>
<evidence type="ECO:0000313" key="4">
    <source>
        <dbReference type="Proteomes" id="UP000518887"/>
    </source>
</evidence>
<feature type="transmembrane region" description="Helical" evidence="2">
    <location>
        <begin position="12"/>
        <end position="32"/>
    </location>
</feature>
<keyword evidence="4" id="KW-1185">Reference proteome</keyword>
<dbReference type="GO" id="GO:0005886">
    <property type="term" value="C:plasma membrane"/>
    <property type="evidence" value="ECO:0007669"/>
    <property type="project" value="TreeGrafter"/>
</dbReference>
<keyword evidence="2" id="KW-1133">Transmembrane helix</keyword>
<dbReference type="Proteomes" id="UP000518887">
    <property type="component" value="Unassembled WGS sequence"/>
</dbReference>
<feature type="transmembrane region" description="Helical" evidence="2">
    <location>
        <begin position="981"/>
        <end position="999"/>
    </location>
</feature>
<protein>
    <submittedName>
        <fullName evidence="3">Hydrophobe/amphiphile efflux-1 (HAE1) family protein</fullName>
    </submittedName>
</protein>
<dbReference type="SUPFAM" id="SSF82714">
    <property type="entry name" value="Multidrug efflux transporter AcrB TolC docking domain, DN and DC subdomains"/>
    <property type="match status" value="2"/>
</dbReference>
<evidence type="ECO:0000256" key="1">
    <source>
        <dbReference type="SAM" id="MobiDB-lite"/>
    </source>
</evidence>
<dbReference type="PRINTS" id="PR00702">
    <property type="entry name" value="ACRIFLAVINRP"/>
</dbReference>
<dbReference type="RefSeq" id="WP_184661490.1">
    <property type="nucleotide sequence ID" value="NZ_CP031518.1"/>
</dbReference>
<dbReference type="SUPFAM" id="SSF82693">
    <property type="entry name" value="Multidrug efflux transporter AcrB pore domain, PN1, PN2, PC1 and PC2 subdomains"/>
    <property type="match status" value="3"/>
</dbReference>
<dbReference type="EMBL" id="JACHFQ010000010">
    <property type="protein sequence ID" value="MBB5227343.1"/>
    <property type="molecule type" value="Genomic_DNA"/>
</dbReference>
<dbReference type="Gene3D" id="3.30.70.1320">
    <property type="entry name" value="Multidrug efflux transporter AcrB pore domain like"/>
    <property type="match status" value="1"/>
</dbReference>
<keyword evidence="2" id="KW-0812">Transmembrane</keyword>